<evidence type="ECO:0008006" key="3">
    <source>
        <dbReference type="Google" id="ProtNLM"/>
    </source>
</evidence>
<proteinExistence type="predicted"/>
<dbReference type="EMBL" id="JAJHPV010000013">
    <property type="protein sequence ID" value="MCC6071291.1"/>
    <property type="molecule type" value="Genomic_DNA"/>
</dbReference>
<sequence>MHIKSSTIQLRQGIYILRHPAGGMAPISVTRAPGGVGKLDMLATAGTEGAVLRNGSDCIVLHVRDAAVEMLVTAFLPREGAPVPALRIDQVGLEPAPGALPLPASAPPQPAVPGAGGRIQISDKGISVIGHIERTGDVVASNGQRLGDPSTSLRLEGFQVMWPDRPAGVDLAYGIAVEGMGATPVVQTGKFCGTRGKALRITEVSFALVGPQATQFRLEGTAHFTGGFQMPLVSGMAASGPSGLEHLTALTLRVLAATPAATAANPWDESPKTKVFKSKAPAAVKPAARKVAGSTTAKVKQTK</sequence>
<name>A0ABS8ITT2_9BURK</name>
<evidence type="ECO:0000313" key="2">
    <source>
        <dbReference type="Proteomes" id="UP001198701"/>
    </source>
</evidence>
<protein>
    <recommendedName>
        <fullName evidence="3">AsmA-like C-terminal domain-containing protein</fullName>
    </recommendedName>
</protein>
<accession>A0ABS8ITT2</accession>
<evidence type="ECO:0000313" key="1">
    <source>
        <dbReference type="EMBL" id="MCC6071291.1"/>
    </source>
</evidence>
<keyword evidence="2" id="KW-1185">Reference proteome</keyword>
<dbReference type="RefSeq" id="WP_229432208.1">
    <property type="nucleotide sequence ID" value="NZ_JAJHPV010000013.1"/>
</dbReference>
<dbReference type="Proteomes" id="UP001198701">
    <property type="component" value="Unassembled WGS sequence"/>
</dbReference>
<gene>
    <name evidence="1" type="ORF">LMJ30_10025</name>
</gene>
<reference evidence="1 2" key="1">
    <citation type="submission" date="2021-11" db="EMBL/GenBank/DDBJ databases">
        <authorList>
            <person name="Huq M.A."/>
        </authorList>
    </citation>
    <scope>NUCLEOTIDE SEQUENCE [LARGE SCALE GENOMIC DNA]</scope>
    <source>
        <strain evidence="1 2">MAHUQ-52</strain>
    </source>
</reference>
<organism evidence="1 2">
    <name type="scientific">Massilia agrisoli</name>
    <dbReference type="NCBI Taxonomy" id="2892444"/>
    <lineage>
        <taxon>Bacteria</taxon>
        <taxon>Pseudomonadati</taxon>
        <taxon>Pseudomonadota</taxon>
        <taxon>Betaproteobacteria</taxon>
        <taxon>Burkholderiales</taxon>
        <taxon>Oxalobacteraceae</taxon>
        <taxon>Telluria group</taxon>
        <taxon>Massilia</taxon>
    </lineage>
</organism>
<comment type="caution">
    <text evidence="1">The sequence shown here is derived from an EMBL/GenBank/DDBJ whole genome shotgun (WGS) entry which is preliminary data.</text>
</comment>